<dbReference type="Proteomes" id="UP001050691">
    <property type="component" value="Unassembled WGS sequence"/>
</dbReference>
<sequence>MARLPLQSNYPKFRALLEEGILMHSNSKSLKGPEKTSSQVQVVLDTLKEWTNKKNRLLEGLSTDDGSYEIKTKDIKKGEDKIYGVDMSTIDGTLNVLMHTAVQDVGLVARDVFEHIFYLKAVVRHRTEAITAITYEDLQELTYRSWSMRQLDHVTQEYIQIRKPNPSDVAQLTIGLVSPNMTQLGKQLDNISSLNHTDYGNKVCEEAMWWKFMKQSCTDVVLSQVRLEIVSADRGDNPANVSSDLAVQALRLDCTNDAWGHPQFPDNSHLL</sequence>
<name>A0AAV5A0L4_9AGAM</name>
<protein>
    <submittedName>
        <fullName evidence="1">Uncharacterized protein</fullName>
    </submittedName>
</protein>
<reference evidence="1" key="1">
    <citation type="submission" date="2021-10" db="EMBL/GenBank/DDBJ databases">
        <title>De novo Genome Assembly of Clathrus columnatus (Basidiomycota, Fungi) Using Illumina and Nanopore Sequence Data.</title>
        <authorList>
            <person name="Ogiso-Tanaka E."/>
            <person name="Itagaki H."/>
            <person name="Hosoya T."/>
            <person name="Hosaka K."/>
        </authorList>
    </citation>
    <scope>NUCLEOTIDE SEQUENCE</scope>
    <source>
        <strain evidence="1">MO-923</strain>
    </source>
</reference>
<gene>
    <name evidence="1" type="ORF">Clacol_001154</name>
</gene>
<comment type="caution">
    <text evidence="1">The sequence shown here is derived from an EMBL/GenBank/DDBJ whole genome shotgun (WGS) entry which is preliminary data.</text>
</comment>
<organism evidence="1 2">
    <name type="scientific">Clathrus columnatus</name>
    <dbReference type="NCBI Taxonomy" id="1419009"/>
    <lineage>
        <taxon>Eukaryota</taxon>
        <taxon>Fungi</taxon>
        <taxon>Dikarya</taxon>
        <taxon>Basidiomycota</taxon>
        <taxon>Agaricomycotina</taxon>
        <taxon>Agaricomycetes</taxon>
        <taxon>Phallomycetidae</taxon>
        <taxon>Phallales</taxon>
        <taxon>Clathraceae</taxon>
        <taxon>Clathrus</taxon>
    </lineage>
</organism>
<dbReference type="AlphaFoldDB" id="A0AAV5A0L4"/>
<evidence type="ECO:0000313" key="1">
    <source>
        <dbReference type="EMBL" id="GJJ06957.1"/>
    </source>
</evidence>
<evidence type="ECO:0000313" key="2">
    <source>
        <dbReference type="Proteomes" id="UP001050691"/>
    </source>
</evidence>
<dbReference type="EMBL" id="BPWL01000002">
    <property type="protein sequence ID" value="GJJ06957.1"/>
    <property type="molecule type" value="Genomic_DNA"/>
</dbReference>
<accession>A0AAV5A0L4</accession>
<proteinExistence type="predicted"/>
<keyword evidence="2" id="KW-1185">Reference proteome</keyword>